<accession>A0A2N5Y5H5</accession>
<dbReference type="EMBL" id="PKLZ01000002">
    <property type="protein sequence ID" value="PLW83645.1"/>
    <property type="molecule type" value="Genomic_DNA"/>
</dbReference>
<dbReference type="Proteomes" id="UP000234845">
    <property type="component" value="Unassembled WGS sequence"/>
</dbReference>
<evidence type="ECO:0000313" key="1">
    <source>
        <dbReference type="EMBL" id="PLW83645.1"/>
    </source>
</evidence>
<dbReference type="PROSITE" id="PS51257">
    <property type="entry name" value="PROKAR_LIPOPROTEIN"/>
    <property type="match status" value="1"/>
</dbReference>
<organism evidence="1 2">
    <name type="scientific">Kineobactrum sediminis</name>
    <dbReference type="NCBI Taxonomy" id="1905677"/>
    <lineage>
        <taxon>Bacteria</taxon>
        <taxon>Pseudomonadati</taxon>
        <taxon>Pseudomonadota</taxon>
        <taxon>Gammaproteobacteria</taxon>
        <taxon>Cellvibrionales</taxon>
        <taxon>Halieaceae</taxon>
        <taxon>Kineobactrum</taxon>
    </lineage>
</organism>
<comment type="caution">
    <text evidence="1">The sequence shown here is derived from an EMBL/GenBank/DDBJ whole genome shotgun (WGS) entry which is preliminary data.</text>
</comment>
<proteinExistence type="predicted"/>
<name>A0A2N5Y5H5_9GAMM</name>
<dbReference type="AlphaFoldDB" id="A0A2N5Y5H5"/>
<keyword evidence="2" id="KW-1185">Reference proteome</keyword>
<reference evidence="2" key="1">
    <citation type="submission" date="2017-11" db="EMBL/GenBank/DDBJ databases">
        <title>The draft genome sequence of Chromatocurvus sp. F02.</title>
        <authorList>
            <person name="Du Z.-J."/>
            <person name="Chang Y.-Q."/>
        </authorList>
    </citation>
    <scope>NUCLEOTIDE SEQUENCE [LARGE SCALE GENOMIC DNA]</scope>
    <source>
        <strain evidence="2">F02</strain>
    </source>
</reference>
<dbReference type="OrthoDB" id="4557078at2"/>
<protein>
    <submittedName>
        <fullName evidence="1">Uncharacterized protein</fullName>
    </submittedName>
</protein>
<evidence type="ECO:0000313" key="2">
    <source>
        <dbReference type="Proteomes" id="UP000234845"/>
    </source>
</evidence>
<sequence>MKTDIANAFNFLHDHLDDLSSTIVPLWHPLGFVSCVINDSSKEQVVRVHYWPAGERRVKNPDWPIHTHSYFLKSLVLSGRVKDLQYSVERGEQWCVYSVNYYEGGSEIIRTSESINAHPTIDEIRDAGVKYEVPRGVFHQTKVPDDQTAVTLALLTDHGTEPPKVLGTKQGKKYPYDRIEYDPEVFWKVVREAVECHLTNRCK</sequence>
<gene>
    <name evidence="1" type="ORF">CWI75_04660</name>
</gene>
<dbReference type="RefSeq" id="WP_101520326.1">
    <property type="nucleotide sequence ID" value="NZ_PKLZ01000002.1"/>
</dbReference>